<dbReference type="AlphaFoldDB" id="A8NCR4"/>
<dbReference type="InParanoid" id="A8NCR4"/>
<reference evidence="2 3" key="1">
    <citation type="journal article" date="2010" name="Proc. Natl. Acad. Sci. U.S.A.">
        <title>Insights into evolution of multicellular fungi from the assembled chromosomes of the mushroom Coprinopsis cinerea (Coprinus cinereus).</title>
        <authorList>
            <person name="Stajich J.E."/>
            <person name="Wilke S.K."/>
            <person name="Ahren D."/>
            <person name="Au C.H."/>
            <person name="Birren B.W."/>
            <person name="Borodovsky M."/>
            <person name="Burns C."/>
            <person name="Canback B."/>
            <person name="Casselton L.A."/>
            <person name="Cheng C.K."/>
            <person name="Deng J."/>
            <person name="Dietrich F.S."/>
            <person name="Fargo D.C."/>
            <person name="Farman M.L."/>
            <person name="Gathman A.C."/>
            <person name="Goldberg J."/>
            <person name="Guigo R."/>
            <person name="Hoegger P.J."/>
            <person name="Hooker J.B."/>
            <person name="Huggins A."/>
            <person name="James T.Y."/>
            <person name="Kamada T."/>
            <person name="Kilaru S."/>
            <person name="Kodira C."/>
            <person name="Kues U."/>
            <person name="Kupfer D."/>
            <person name="Kwan H.S."/>
            <person name="Lomsadze A."/>
            <person name="Li W."/>
            <person name="Lilly W.W."/>
            <person name="Ma L.J."/>
            <person name="Mackey A.J."/>
            <person name="Manning G."/>
            <person name="Martin F."/>
            <person name="Muraguchi H."/>
            <person name="Natvig D.O."/>
            <person name="Palmerini H."/>
            <person name="Ramesh M.A."/>
            <person name="Rehmeyer C.J."/>
            <person name="Roe B.A."/>
            <person name="Shenoy N."/>
            <person name="Stanke M."/>
            <person name="Ter-Hovhannisyan V."/>
            <person name="Tunlid A."/>
            <person name="Velagapudi R."/>
            <person name="Vision T.J."/>
            <person name="Zeng Q."/>
            <person name="Zolan M.E."/>
            <person name="Pukkila P.J."/>
        </authorList>
    </citation>
    <scope>NUCLEOTIDE SEQUENCE [LARGE SCALE GENOMIC DNA]</scope>
    <source>
        <strain evidence="3">Okayama-7 / 130 / ATCC MYA-4618 / FGSC 9003</strain>
    </source>
</reference>
<name>A8NCR4_COPC7</name>
<comment type="caution">
    <text evidence="2">The sequence shown here is derived from an EMBL/GenBank/DDBJ whole genome shotgun (WGS) entry which is preliminary data.</text>
</comment>
<dbReference type="InterPro" id="IPR032675">
    <property type="entry name" value="LRR_dom_sf"/>
</dbReference>
<accession>A8NCR4</accession>
<dbReference type="Proteomes" id="UP000001861">
    <property type="component" value="Unassembled WGS sequence"/>
</dbReference>
<dbReference type="VEuPathDB" id="FungiDB:CC1G_08558"/>
<dbReference type="OrthoDB" id="2842221at2759"/>
<dbReference type="eggNOG" id="ENOG502RBNZ">
    <property type="taxonomic scope" value="Eukaryota"/>
</dbReference>
<keyword evidence="1" id="KW-0175">Coiled coil</keyword>
<evidence type="ECO:0000256" key="1">
    <source>
        <dbReference type="SAM" id="Coils"/>
    </source>
</evidence>
<proteinExistence type="predicted"/>
<dbReference type="HOGENOM" id="CLU_517791_0_0_1"/>
<evidence type="ECO:0000313" key="2">
    <source>
        <dbReference type="EMBL" id="EAU89151.2"/>
    </source>
</evidence>
<sequence length="616" mass="70846">MDQSSDPGERIAVRRAIQEREDLVFKLEGEIQEREAIIERLEREIAGLHERLRVCFIEMVPVELLSRIFVFTCEGETIAFSQGPESHDSHLSTDATAIILTQVSKLWRTVAMNLPALWSRLDVYMVPCSPFNPCDDSACPMAASQSRFIQLFKTFLDRSKDFPLDLTLHNDHNRKYPGCYSNSSERLLAENANRLTKLEMCWVDLEFLEPSVECPVLEQLTLSNFHFPRTKVVTLNAPKLTKVVYSDWLLNGIPSCPNFQLPWIQLTELFFVFRGSGGTEWEPEEYNEQFFYVLRQSTNITTLRISIGLAWGRNPLPWSSASYSQIQLPRLRKLEIQDQSQVFFSQRYLAAFNTPSLQTFDFLIADVGKIASTEIMASYMVILTFLQRCPRLQTLRLGVCDRSFFIPAERNTRHDDCKIFMMRDKEPTDFARVLQAVFFIDPARQNNPDSQLGWYLDEQVVTASEWPQNYVEDIFDWVLDNTTTVMPYHKRTRPAFIRKLLTDQHLTIVQHCLEILQVGHDVIPGERALLVCTPPPRLPSWSICDQAEAAPLGLGRHSLDPDADDVNHRGLANDWEGPSNFHTTNDACPKFFTVQVLLLGPIQWSKTKQRVARNMS</sequence>
<protein>
    <submittedName>
        <fullName evidence="2">Uncharacterized protein</fullName>
    </submittedName>
</protein>
<dbReference type="SUPFAM" id="SSF52058">
    <property type="entry name" value="L domain-like"/>
    <property type="match status" value="1"/>
</dbReference>
<feature type="coiled-coil region" evidence="1">
    <location>
        <begin position="24"/>
        <end position="51"/>
    </location>
</feature>
<dbReference type="GeneID" id="6009104"/>
<gene>
    <name evidence="2" type="ORF">CC1G_08558</name>
</gene>
<dbReference type="RefSeq" id="XP_001832608.2">
    <property type="nucleotide sequence ID" value="XM_001832556.2"/>
</dbReference>
<organism evidence="2 3">
    <name type="scientific">Coprinopsis cinerea (strain Okayama-7 / 130 / ATCC MYA-4618 / FGSC 9003)</name>
    <name type="common">Inky cap fungus</name>
    <name type="synonym">Hormographiella aspergillata</name>
    <dbReference type="NCBI Taxonomy" id="240176"/>
    <lineage>
        <taxon>Eukaryota</taxon>
        <taxon>Fungi</taxon>
        <taxon>Dikarya</taxon>
        <taxon>Basidiomycota</taxon>
        <taxon>Agaricomycotina</taxon>
        <taxon>Agaricomycetes</taxon>
        <taxon>Agaricomycetidae</taxon>
        <taxon>Agaricales</taxon>
        <taxon>Agaricineae</taxon>
        <taxon>Psathyrellaceae</taxon>
        <taxon>Coprinopsis</taxon>
    </lineage>
</organism>
<evidence type="ECO:0000313" key="3">
    <source>
        <dbReference type="Proteomes" id="UP000001861"/>
    </source>
</evidence>
<keyword evidence="3" id="KW-1185">Reference proteome</keyword>
<dbReference type="Gene3D" id="3.80.10.10">
    <property type="entry name" value="Ribonuclease Inhibitor"/>
    <property type="match status" value="1"/>
</dbReference>
<dbReference type="EMBL" id="AACS02000009">
    <property type="protein sequence ID" value="EAU89151.2"/>
    <property type="molecule type" value="Genomic_DNA"/>
</dbReference>
<dbReference type="KEGG" id="cci:CC1G_08558"/>